<feature type="transmembrane region" description="Helical" evidence="1">
    <location>
        <begin position="66"/>
        <end position="88"/>
    </location>
</feature>
<evidence type="ECO:0000313" key="4">
    <source>
        <dbReference type="Proteomes" id="UP001241092"/>
    </source>
</evidence>
<dbReference type="AlphaFoldDB" id="A0AAI8XPF4"/>
<feature type="domain" description="Pyrrolo-quinoline quinone repeat" evidence="2">
    <location>
        <begin position="256"/>
        <end position="420"/>
    </location>
</feature>
<dbReference type="Pfam" id="PF13360">
    <property type="entry name" value="PQQ_2"/>
    <property type="match status" value="1"/>
</dbReference>
<dbReference type="Gene3D" id="2.40.10.480">
    <property type="match status" value="1"/>
</dbReference>
<feature type="transmembrane region" description="Helical" evidence="1">
    <location>
        <begin position="175"/>
        <end position="195"/>
    </location>
</feature>
<feature type="transmembrane region" description="Helical" evidence="1">
    <location>
        <begin position="22"/>
        <end position="46"/>
    </location>
</feature>
<feature type="transmembrane region" description="Helical" evidence="1">
    <location>
        <begin position="140"/>
        <end position="168"/>
    </location>
</feature>
<dbReference type="SUPFAM" id="SSF50998">
    <property type="entry name" value="Quinoprotein alcohol dehydrogenase-like"/>
    <property type="match status" value="1"/>
</dbReference>
<evidence type="ECO:0000259" key="2">
    <source>
        <dbReference type="Pfam" id="PF13360"/>
    </source>
</evidence>
<dbReference type="Proteomes" id="UP001241092">
    <property type="component" value="Chromosome"/>
</dbReference>
<keyword evidence="1" id="KW-1133">Transmembrane helix</keyword>
<evidence type="ECO:0000256" key="1">
    <source>
        <dbReference type="SAM" id="Phobius"/>
    </source>
</evidence>
<feature type="transmembrane region" description="Helical" evidence="1">
    <location>
        <begin position="109"/>
        <end position="128"/>
    </location>
</feature>
<gene>
    <name evidence="3" type="ORF">hbim_06648</name>
</gene>
<organism evidence="3 4">
    <name type="scientific">Mycolicibacterium mageritense</name>
    <name type="common">Mycobacterium mageritense</name>
    <dbReference type="NCBI Taxonomy" id="53462"/>
    <lineage>
        <taxon>Bacteria</taxon>
        <taxon>Bacillati</taxon>
        <taxon>Actinomycetota</taxon>
        <taxon>Actinomycetes</taxon>
        <taxon>Mycobacteriales</taxon>
        <taxon>Mycobacteriaceae</taxon>
        <taxon>Mycolicibacterium</taxon>
    </lineage>
</organism>
<keyword evidence="1" id="KW-0472">Membrane</keyword>
<proteinExistence type="predicted"/>
<dbReference type="InterPro" id="IPR011047">
    <property type="entry name" value="Quinoprotein_ADH-like_sf"/>
</dbReference>
<protein>
    <recommendedName>
        <fullName evidence="2">Pyrrolo-quinoline quinone repeat domain-containing protein</fullName>
    </recommendedName>
</protein>
<keyword evidence="1" id="KW-0812">Transmembrane</keyword>
<reference evidence="3" key="1">
    <citation type="submission" date="2023-03" db="EMBL/GenBank/DDBJ databases">
        <title>Draft genome sequence of a Mycolicibacterium mageritense strain H4_3_1 isolated from a hybrid biological-inorganic system reactor.</title>
        <authorList>
            <person name="Feng X."/>
            <person name="Kazama D."/>
            <person name="Sato K."/>
            <person name="Kobayashi H."/>
        </authorList>
    </citation>
    <scope>NUCLEOTIDE SEQUENCE</scope>
    <source>
        <strain evidence="3">H4_3_1</strain>
    </source>
</reference>
<dbReference type="EMBL" id="AP027452">
    <property type="protein sequence ID" value="BDY32679.1"/>
    <property type="molecule type" value="Genomic_DNA"/>
</dbReference>
<accession>A0AAI8XPF4</accession>
<evidence type="ECO:0000313" key="3">
    <source>
        <dbReference type="EMBL" id="BDY32679.1"/>
    </source>
</evidence>
<name>A0AAI8XPF4_MYCME</name>
<dbReference type="InterPro" id="IPR002372">
    <property type="entry name" value="PQQ_rpt_dom"/>
</dbReference>
<sequence length="609" mass="65942">MTIGRVHSDQGNSSDNSAWGKAASLSAGAACVLLVSAILLAVWSRLSGKFGLVGDPPPPSGVDVNPWNSTTFVSISAAVTAAVLLIALTRARGPRRSGGPLRWRSVGGWAIVALVFVAGFHTGITVYYRQAMNEGPVSVALPAAVGAWVLVIAGTVAAMLASLVLPWWTRRNNRMLVLGAVIGVVASTAVAVTAASAGNDDRYIDATTADRVDVPPYPSALGQHRFTLTLPDALSASYGPRYEIWPAGAGFITAQNGNVTAYGADGNERWHYRRTGPGPSAIEARAYDQGATVVLAHHGRSKTVLVGLDAMTGQRLWTRSDEQLDTAFHSESGLYDPDPFLVYRDEQTWTRFDARSGRPMWSVPNPRGDCSEHHPADTTTRLASILWCDRDDNGNKVVDFKVLVADPKNGEKLWENTFLQGLPSTEEYWTSASSYVFPTGAEGFYLQTDWRDRRVPDFFFNADKQLVVPLPPDTAVQTTPAPAQGFLAMHRQNRPDWDVLSGYGNDGQLKCTTTTPVEVASQRLPNRHGSQDIGYVALRDGFVFYDFGRKLATGRHGQSLLRMFSTTTCQPISQVPFDAFEGLVTAPGVVLALRQDATNRDTVLIEGYA</sequence>